<evidence type="ECO:0000256" key="1">
    <source>
        <dbReference type="ARBA" id="ARBA00005474"/>
    </source>
</evidence>
<dbReference type="OrthoDB" id="1059380at2759"/>
<evidence type="ECO:0000313" key="6">
    <source>
        <dbReference type="Proteomes" id="UP000886595"/>
    </source>
</evidence>
<dbReference type="Pfam" id="PF03195">
    <property type="entry name" value="LOB"/>
    <property type="match status" value="1"/>
</dbReference>
<gene>
    <name evidence="5" type="ORF">Bca52824_023218</name>
</gene>
<feature type="compositionally biased region" description="Basic and acidic residues" evidence="3">
    <location>
        <begin position="175"/>
        <end position="185"/>
    </location>
</feature>
<comment type="caution">
    <text evidence="5">The sequence shown here is derived from an EMBL/GenBank/DDBJ whole genome shotgun (WGS) entry which is preliminary data.</text>
</comment>
<protein>
    <recommendedName>
        <fullName evidence="4">LOB domain-containing protein</fullName>
    </recommendedName>
</protein>
<dbReference type="AlphaFoldDB" id="A0A8X7VIC6"/>
<feature type="compositionally biased region" description="Polar residues" evidence="3">
    <location>
        <begin position="162"/>
        <end position="174"/>
    </location>
</feature>
<keyword evidence="2" id="KW-0175">Coiled coil</keyword>
<sequence>MEEMSTPCAACKYLRRKCTQACVFAPYFPPNKQEDYAAIHKVFGASQVNKILSDLHPSQRQDAVNSLVYEAQTLLLDPVHGCSLPIYNLQRQLTDLQDQLQISRNELASYNNIVPPLDLPPPITFQQNNHNPMLMPVVSNYGGQLTSQQLHEEAQRVESERSAQVQQMQPNAAQSKRDETVHDKR</sequence>
<accession>A0A8X7VIC6</accession>
<evidence type="ECO:0000256" key="3">
    <source>
        <dbReference type="SAM" id="MobiDB-lite"/>
    </source>
</evidence>
<dbReference type="EMBL" id="JAAMPC010000005">
    <property type="protein sequence ID" value="KAG2311661.1"/>
    <property type="molecule type" value="Genomic_DNA"/>
</dbReference>
<evidence type="ECO:0000313" key="5">
    <source>
        <dbReference type="EMBL" id="KAG2311661.1"/>
    </source>
</evidence>
<feature type="coiled-coil region" evidence="2">
    <location>
        <begin position="86"/>
        <end position="113"/>
    </location>
</feature>
<reference evidence="5 6" key="1">
    <citation type="submission" date="2020-02" db="EMBL/GenBank/DDBJ databases">
        <authorList>
            <person name="Ma Q."/>
            <person name="Huang Y."/>
            <person name="Song X."/>
            <person name="Pei D."/>
        </authorList>
    </citation>
    <scope>NUCLEOTIDE SEQUENCE [LARGE SCALE GENOMIC DNA]</scope>
    <source>
        <strain evidence="5">Sxm20200214</strain>
        <tissue evidence="5">Leaf</tissue>
    </source>
</reference>
<dbReference type="Proteomes" id="UP000886595">
    <property type="component" value="Unassembled WGS sequence"/>
</dbReference>
<proteinExistence type="inferred from homology"/>
<organism evidence="5 6">
    <name type="scientific">Brassica carinata</name>
    <name type="common">Ethiopian mustard</name>
    <name type="synonym">Abyssinian cabbage</name>
    <dbReference type="NCBI Taxonomy" id="52824"/>
    <lineage>
        <taxon>Eukaryota</taxon>
        <taxon>Viridiplantae</taxon>
        <taxon>Streptophyta</taxon>
        <taxon>Embryophyta</taxon>
        <taxon>Tracheophyta</taxon>
        <taxon>Spermatophyta</taxon>
        <taxon>Magnoliopsida</taxon>
        <taxon>eudicotyledons</taxon>
        <taxon>Gunneridae</taxon>
        <taxon>Pentapetalae</taxon>
        <taxon>rosids</taxon>
        <taxon>malvids</taxon>
        <taxon>Brassicales</taxon>
        <taxon>Brassicaceae</taxon>
        <taxon>Brassiceae</taxon>
        <taxon>Brassica</taxon>
    </lineage>
</organism>
<dbReference type="PANTHER" id="PTHR31301">
    <property type="entry name" value="LOB DOMAIN-CONTAINING PROTEIN 4-RELATED"/>
    <property type="match status" value="1"/>
</dbReference>
<feature type="region of interest" description="Disordered" evidence="3">
    <location>
        <begin position="154"/>
        <end position="185"/>
    </location>
</feature>
<evidence type="ECO:0000256" key="2">
    <source>
        <dbReference type="SAM" id="Coils"/>
    </source>
</evidence>
<comment type="similarity">
    <text evidence="1">Belongs to the LOB domain-containing protein family.</text>
</comment>
<evidence type="ECO:0000259" key="4">
    <source>
        <dbReference type="PROSITE" id="PS50891"/>
    </source>
</evidence>
<keyword evidence="6" id="KW-1185">Reference proteome</keyword>
<name>A0A8X7VIC6_BRACI</name>
<dbReference type="PROSITE" id="PS50891">
    <property type="entry name" value="LOB"/>
    <property type="match status" value="1"/>
</dbReference>
<dbReference type="InterPro" id="IPR004883">
    <property type="entry name" value="LOB"/>
</dbReference>
<feature type="domain" description="LOB" evidence="4">
    <location>
        <begin position="6"/>
        <end position="107"/>
    </location>
</feature>
<dbReference type="PANTHER" id="PTHR31301:SF131">
    <property type="entry name" value="LOB DOMAIN-CONTAINING PROTEIN 28"/>
    <property type="match status" value="1"/>
</dbReference>